<dbReference type="InterPro" id="IPR049304">
    <property type="entry name" value="Gly_rich_dom"/>
</dbReference>
<feature type="domain" description="Glycine-rich" evidence="1">
    <location>
        <begin position="425"/>
        <end position="633"/>
    </location>
</feature>
<dbReference type="EMBL" id="MT701587">
    <property type="protein sequence ID" value="QPB08708.1"/>
    <property type="molecule type" value="Genomic_DNA"/>
</dbReference>
<organism evidence="2 3">
    <name type="scientific">Burkholderia phage Magia</name>
    <dbReference type="NCBI Taxonomy" id="2767577"/>
    <lineage>
        <taxon>Viruses</taxon>
        <taxon>Duplodnaviria</taxon>
        <taxon>Heunggongvirae</taxon>
        <taxon>Uroviricota</taxon>
        <taxon>Caudoviricetes</taxon>
        <taxon>Magiavirus</taxon>
        <taxon>Magiavirus magia</taxon>
    </lineage>
</organism>
<proteinExistence type="predicted"/>
<keyword evidence="3" id="KW-1185">Reference proteome</keyword>
<reference evidence="2" key="1">
    <citation type="submission" date="2020-07" db="EMBL/GenBank/DDBJ databases">
        <title>Complete genome sequence of Burkholderia cenocepacia myophage Magia.</title>
        <authorList>
            <person name="Gafford-Gaby D."/>
            <person name="Yao G.W."/>
            <person name="Hernandez I."/>
            <person name="Clark J."/>
            <person name="Gonzalez C."/>
            <person name="Gill J."/>
            <person name="Liu M."/>
        </authorList>
    </citation>
    <scope>NUCLEOTIDE SEQUENCE</scope>
</reference>
<accession>A0A873WF70</accession>
<evidence type="ECO:0000313" key="2">
    <source>
        <dbReference type="EMBL" id="QPB08708.1"/>
    </source>
</evidence>
<dbReference type="Pfam" id="PF21722">
    <property type="entry name" value="Gly_rich_2"/>
    <property type="match status" value="1"/>
</dbReference>
<evidence type="ECO:0000313" key="3">
    <source>
        <dbReference type="Proteomes" id="UP000663664"/>
    </source>
</evidence>
<evidence type="ECO:0000259" key="1">
    <source>
        <dbReference type="Pfam" id="PF21722"/>
    </source>
</evidence>
<gene>
    <name evidence="2" type="ORF">CPT_Magia_026</name>
</gene>
<dbReference type="Proteomes" id="UP000663664">
    <property type="component" value="Segment"/>
</dbReference>
<protein>
    <submittedName>
        <fullName evidence="2">Putative tail fiber protein</fullName>
    </submittedName>
</protein>
<sequence length="642" mass="61454">MATNDFLVFGGGSSPNVIDQATYAALSARLSGFQSGTALSAQLNKVWRQSSIMAAVLAQFTANFSGQNSVDDGSTATLLANLQAAINAAGITAPQFDSSTKLATTAFVQQANGNFQARQVVYGTTSITNAASGSWIECAGAGGYTITLPNPSATNLSLTFSNVSNGVVTLATPSASIYDQGNPASTFQIDQNAVVKLASDGNWVVIDCYSPTPKATSPALGDNSKRLATTAWYWNQISAGVSSAGKVNGVNSPNLLFNGSAEFGVAGGWGGGFVNAYNGGSGDGTYFSNPAAINSNSYVGSSPIAIAAGIQLTLSGEIYSAGVTSGIAWFRLVYLNSSSGVISTSANITATNGAGWTFASSSFTTPANTAFVYVQLGVEAPGPNVSSGGVAWRRLKLERGAAPSLYSQEASVAALPAMHGIARFTSSGTFTVPPGVTTLYVSGCAAGGGGGAGAGNNNGQSSLVGGGGGGGGGAGQSVIRQAFTVTPGAAITVTIGAAGAAGTGGVVGAGGAGGTGGNTTLNGGVSLTLTGGAGGSGGAAVVSNAVGQGGGGGGGGTGYPNGSAGGDGNYAGLGGAGASSPFGGGGGSGRAATNTSAYQAGSAAGGFGAGGGGGGAGYGQASTAVTGGAGAVGTAGLIIFEW</sequence>
<name>A0A873WF70_9CAUD</name>
<dbReference type="Gene3D" id="2.60.120.260">
    <property type="entry name" value="Galactose-binding domain-like"/>
    <property type="match status" value="1"/>
</dbReference>